<accession>A0A0C7QF66</accession>
<dbReference type="InterPro" id="IPR029052">
    <property type="entry name" value="Metallo-depent_PP-like"/>
</dbReference>
<evidence type="ECO:0000256" key="1">
    <source>
        <dbReference type="ARBA" id="ARBA00008950"/>
    </source>
</evidence>
<evidence type="ECO:0000259" key="2">
    <source>
        <dbReference type="Pfam" id="PF12850"/>
    </source>
</evidence>
<dbReference type="Pfam" id="PF12850">
    <property type="entry name" value="Metallophos_2"/>
    <property type="match status" value="1"/>
</dbReference>
<dbReference type="SUPFAM" id="SSF56300">
    <property type="entry name" value="Metallo-dependent phosphatases"/>
    <property type="match status" value="1"/>
</dbReference>
<sequence>MSKIWFTSDTHFGSERTLELSKRPFETVEEMDKVLIENWNNVVGECDIVIHLGDFGNYERVKELNGFVKLIKGNYEKADANFNEFKDYFDIVLKDNPSYWVEHFVDDFTHRYKVTMAHEPSLVKDVGLTPNHVNIFGHIHKLCMIKPYGVNVGVDCHNFKPIDLETILFYHNAILNHYDEEVFK</sequence>
<evidence type="ECO:0000313" key="4">
    <source>
        <dbReference type="Proteomes" id="UP000049127"/>
    </source>
</evidence>
<name>A0A0C7QF66_PARSO</name>
<dbReference type="Proteomes" id="UP000049127">
    <property type="component" value="Unassembled WGS sequence"/>
</dbReference>
<evidence type="ECO:0000313" key="3">
    <source>
        <dbReference type="EMBL" id="CEQ02031.1"/>
    </source>
</evidence>
<dbReference type="Gene3D" id="3.60.21.10">
    <property type="match status" value="1"/>
</dbReference>
<comment type="similarity">
    <text evidence="1">Belongs to the metallophosphoesterase superfamily. YfcE family.</text>
</comment>
<dbReference type="RefSeq" id="WP_055341080.1">
    <property type="nucleotide sequence ID" value="NZ_CEKZ01000001.1"/>
</dbReference>
<feature type="domain" description="Calcineurin-like phosphoesterase" evidence="2">
    <location>
        <begin position="4"/>
        <end position="146"/>
    </location>
</feature>
<reference evidence="3 4" key="1">
    <citation type="submission" date="2015-01" db="EMBL/GenBank/DDBJ databases">
        <authorList>
            <person name="Aslett A.Martin."/>
            <person name="De Silva Nishadi"/>
        </authorList>
    </citation>
    <scope>NUCLEOTIDE SEQUENCE [LARGE SCALE GENOMIC DNA]</scope>
    <source>
        <strain evidence="3 4">R28058</strain>
    </source>
</reference>
<gene>
    <name evidence="3" type="ORF">R28058_33911</name>
</gene>
<proteinExistence type="inferred from homology"/>
<organism evidence="3 4">
    <name type="scientific">Paraclostridium sordellii</name>
    <name type="common">Clostridium sordellii</name>
    <dbReference type="NCBI Taxonomy" id="1505"/>
    <lineage>
        <taxon>Bacteria</taxon>
        <taxon>Bacillati</taxon>
        <taxon>Bacillota</taxon>
        <taxon>Clostridia</taxon>
        <taxon>Peptostreptococcales</taxon>
        <taxon>Peptostreptococcaceae</taxon>
        <taxon>Paraclostridium</taxon>
    </lineage>
</organism>
<dbReference type="EMBL" id="CEKZ01000001">
    <property type="protein sequence ID" value="CEQ02031.1"/>
    <property type="molecule type" value="Genomic_DNA"/>
</dbReference>
<dbReference type="InterPro" id="IPR024654">
    <property type="entry name" value="Calcineurin-like_PHP_lpxH"/>
</dbReference>
<protein>
    <submittedName>
        <fullName evidence="3">Phosphoesterase</fullName>
    </submittedName>
</protein>
<dbReference type="AlphaFoldDB" id="A0A0C7QF66"/>